<dbReference type="InterPro" id="IPR014756">
    <property type="entry name" value="Ig_E-set"/>
</dbReference>
<proteinExistence type="inferred from homology"/>
<dbReference type="RefSeq" id="XP_003098354.2">
    <property type="nucleotide sequence ID" value="XM_003098306.2"/>
</dbReference>
<dbReference type="InterPro" id="IPR011021">
    <property type="entry name" value="Arrestin-like_N"/>
</dbReference>
<dbReference type="Pfam" id="PF02752">
    <property type="entry name" value="Arrestin_C"/>
    <property type="match status" value="1"/>
</dbReference>
<dbReference type="KEGG" id="crq:GCK72_004815"/>
<dbReference type="SMART" id="SM01017">
    <property type="entry name" value="Arrestin_C"/>
    <property type="match status" value="2"/>
</dbReference>
<dbReference type="CTD" id="9800828"/>
<evidence type="ECO:0000259" key="2">
    <source>
        <dbReference type="SMART" id="SM01017"/>
    </source>
</evidence>
<dbReference type="PANTHER" id="PTHR11188">
    <property type="entry name" value="ARRESTIN DOMAIN CONTAINING PROTEIN"/>
    <property type="match status" value="1"/>
</dbReference>
<evidence type="ECO:0000313" key="3">
    <source>
        <dbReference type="EMBL" id="KAF1764865.1"/>
    </source>
</evidence>
<dbReference type="InterPro" id="IPR050357">
    <property type="entry name" value="Arrestin_domain-protein"/>
</dbReference>
<dbReference type="InterPro" id="IPR011022">
    <property type="entry name" value="Arrestin_C-like"/>
</dbReference>
<evidence type="ECO:0000313" key="4">
    <source>
        <dbReference type="Proteomes" id="UP000483820"/>
    </source>
</evidence>
<comment type="caution">
    <text evidence="3">The sequence shown here is derived from an EMBL/GenBank/DDBJ whole genome shotgun (WGS) entry which is preliminary data.</text>
</comment>
<feature type="domain" description="Arrestin C-terminal-like" evidence="2">
    <location>
        <begin position="192"/>
        <end position="333"/>
    </location>
</feature>
<gene>
    <name evidence="3" type="ORF">GCK72_004815</name>
</gene>
<dbReference type="Gene3D" id="2.60.40.640">
    <property type="match status" value="2"/>
</dbReference>
<dbReference type="PANTHER" id="PTHR11188:SF45">
    <property type="entry name" value="ARRESTIN C-TERMINAL-LIKE DOMAIN-CONTAINING PROTEIN"/>
    <property type="match status" value="1"/>
</dbReference>
<evidence type="ECO:0000256" key="1">
    <source>
        <dbReference type="ARBA" id="ARBA00005298"/>
    </source>
</evidence>
<sequence>MDHTYTIEFDQPNAIYVPGQLVRGTLTIYNTCALNALSLKICIHGEVETFWKKFASKDRVKKAYPNDNTHGGHRSHGHYYKYSDHIRYTSKLNVLTAVSQPWSSIQNPTNKIPIGANIFPFVFQLPVNCPPSFEGTHGSVRYHVHVELNRPWSLDVEAKRSFTVIPIIDLNMIPKVLNPMISNACKHSGFLSSKEVKIKFSIPKSGYTPGEVIPISIFIHNHAKKPIYYAKAKLMQHVHYQAQQENTHMLPDEHCHKHCEHKTAESVISEMEKSFEIKCCSEGEVQLALVLPNPLKPTFQTAILEVDYCIIVEVEEDKKLRCEFPVIIGTVPIGRVMGLSRAPTYSIVEGDIPLVFEAPPEYQERVEVVMASAPPAE</sequence>
<reference evidence="3 4" key="1">
    <citation type="submission" date="2019-12" db="EMBL/GenBank/DDBJ databases">
        <title>Chromosome-level assembly of the Caenorhabditis remanei genome.</title>
        <authorList>
            <person name="Teterina A.A."/>
            <person name="Willis J.H."/>
            <person name="Phillips P.C."/>
        </authorList>
    </citation>
    <scope>NUCLEOTIDE SEQUENCE [LARGE SCALE GENOMIC DNA]</scope>
    <source>
        <strain evidence="3 4">PX506</strain>
        <tissue evidence="3">Whole organism</tissue>
    </source>
</reference>
<comment type="similarity">
    <text evidence="1">Belongs to the arrestin family.</text>
</comment>
<dbReference type="GO" id="GO:0005737">
    <property type="term" value="C:cytoplasm"/>
    <property type="evidence" value="ECO:0007669"/>
    <property type="project" value="TreeGrafter"/>
</dbReference>
<dbReference type="AlphaFoldDB" id="A0A6A5HC64"/>
<dbReference type="SUPFAM" id="SSF81296">
    <property type="entry name" value="E set domains"/>
    <property type="match status" value="2"/>
</dbReference>
<accession>A0A6A5HC64</accession>
<dbReference type="GO" id="GO:0015031">
    <property type="term" value="P:protein transport"/>
    <property type="evidence" value="ECO:0007669"/>
    <property type="project" value="TreeGrafter"/>
</dbReference>
<organism evidence="3 4">
    <name type="scientific">Caenorhabditis remanei</name>
    <name type="common">Caenorhabditis vulgaris</name>
    <dbReference type="NCBI Taxonomy" id="31234"/>
    <lineage>
        <taxon>Eukaryota</taxon>
        <taxon>Metazoa</taxon>
        <taxon>Ecdysozoa</taxon>
        <taxon>Nematoda</taxon>
        <taxon>Chromadorea</taxon>
        <taxon>Rhabditida</taxon>
        <taxon>Rhabditina</taxon>
        <taxon>Rhabditomorpha</taxon>
        <taxon>Rhabditoidea</taxon>
        <taxon>Rhabditidae</taxon>
        <taxon>Peloderinae</taxon>
        <taxon>Caenorhabditis</taxon>
    </lineage>
</organism>
<dbReference type="GeneID" id="9800828"/>
<dbReference type="EMBL" id="WUAV01000002">
    <property type="protein sequence ID" value="KAF1764865.1"/>
    <property type="molecule type" value="Genomic_DNA"/>
</dbReference>
<feature type="domain" description="Arrestin C-terminal-like" evidence="2">
    <location>
        <begin position="1"/>
        <end position="167"/>
    </location>
</feature>
<dbReference type="Pfam" id="PF00339">
    <property type="entry name" value="Arrestin_N"/>
    <property type="match status" value="1"/>
</dbReference>
<name>A0A6A5HC64_CAERE</name>
<dbReference type="InterPro" id="IPR014752">
    <property type="entry name" value="Arrestin-like_C"/>
</dbReference>
<dbReference type="Proteomes" id="UP000483820">
    <property type="component" value="Chromosome II"/>
</dbReference>
<protein>
    <recommendedName>
        <fullName evidence="2">Arrestin C-terminal-like domain-containing protein</fullName>
    </recommendedName>
</protein>